<evidence type="ECO:0000256" key="1">
    <source>
        <dbReference type="ARBA" id="ARBA00022723"/>
    </source>
</evidence>
<keyword evidence="3" id="KW-0560">Oxidoreductase</keyword>
<feature type="binding site" evidence="5">
    <location>
        <position position="379"/>
    </location>
    <ligand>
        <name>Fe cation</name>
        <dbReference type="ChEBI" id="CHEBI:24875"/>
        <note>catalytic</note>
    </ligand>
</feature>
<evidence type="ECO:0000256" key="2">
    <source>
        <dbReference type="ARBA" id="ARBA00022964"/>
    </source>
</evidence>
<dbReference type="GO" id="GO:0051213">
    <property type="term" value="F:dioxygenase activity"/>
    <property type="evidence" value="ECO:0007669"/>
    <property type="project" value="UniProtKB-KW"/>
</dbReference>
<comment type="caution">
    <text evidence="8">The sequence shown here is derived from an EMBL/GenBank/DDBJ whole genome shotgun (WGS) entry which is preliminary data.</text>
</comment>
<evidence type="ECO:0000259" key="7">
    <source>
        <dbReference type="Pfam" id="PF13532"/>
    </source>
</evidence>
<evidence type="ECO:0000313" key="9">
    <source>
        <dbReference type="Proteomes" id="UP000799429"/>
    </source>
</evidence>
<dbReference type="SUPFAM" id="SSF51197">
    <property type="entry name" value="Clavaminate synthase-like"/>
    <property type="match status" value="1"/>
</dbReference>
<evidence type="ECO:0000313" key="8">
    <source>
        <dbReference type="EMBL" id="KAF2837657.1"/>
    </source>
</evidence>
<reference evidence="8" key="1">
    <citation type="journal article" date="2020" name="Stud. Mycol.">
        <title>101 Dothideomycetes genomes: a test case for predicting lifestyles and emergence of pathogens.</title>
        <authorList>
            <person name="Haridas S."/>
            <person name="Albert R."/>
            <person name="Binder M."/>
            <person name="Bloem J."/>
            <person name="Labutti K."/>
            <person name="Salamov A."/>
            <person name="Andreopoulos B."/>
            <person name="Baker S."/>
            <person name="Barry K."/>
            <person name="Bills G."/>
            <person name="Bluhm B."/>
            <person name="Cannon C."/>
            <person name="Castanera R."/>
            <person name="Culley D."/>
            <person name="Daum C."/>
            <person name="Ezra D."/>
            <person name="Gonzalez J."/>
            <person name="Henrissat B."/>
            <person name="Kuo A."/>
            <person name="Liang C."/>
            <person name="Lipzen A."/>
            <person name="Lutzoni F."/>
            <person name="Magnuson J."/>
            <person name="Mondo S."/>
            <person name="Nolan M."/>
            <person name="Ohm R."/>
            <person name="Pangilinan J."/>
            <person name="Park H.-J."/>
            <person name="Ramirez L."/>
            <person name="Alfaro M."/>
            <person name="Sun H."/>
            <person name="Tritt A."/>
            <person name="Yoshinaga Y."/>
            <person name="Zwiers L.-H."/>
            <person name="Turgeon B."/>
            <person name="Goodwin S."/>
            <person name="Spatafora J."/>
            <person name="Crous P."/>
            <person name="Grigoriev I."/>
        </authorList>
    </citation>
    <scope>NUCLEOTIDE SEQUENCE</scope>
    <source>
        <strain evidence="8">CBS 101060</strain>
    </source>
</reference>
<dbReference type="EMBL" id="MU006099">
    <property type="protein sequence ID" value="KAF2837657.1"/>
    <property type="molecule type" value="Genomic_DNA"/>
</dbReference>
<dbReference type="GO" id="GO:0005634">
    <property type="term" value="C:nucleus"/>
    <property type="evidence" value="ECO:0007669"/>
    <property type="project" value="TreeGrafter"/>
</dbReference>
<gene>
    <name evidence="8" type="ORF">M501DRAFT_1059133</name>
</gene>
<evidence type="ECO:0000256" key="5">
    <source>
        <dbReference type="PIRSR" id="PIRSR604574-2"/>
    </source>
</evidence>
<dbReference type="GO" id="GO:0005737">
    <property type="term" value="C:cytoplasm"/>
    <property type="evidence" value="ECO:0007669"/>
    <property type="project" value="TreeGrafter"/>
</dbReference>
<dbReference type="InterPro" id="IPR027450">
    <property type="entry name" value="AlkB-like"/>
</dbReference>
<dbReference type="Proteomes" id="UP000799429">
    <property type="component" value="Unassembled WGS sequence"/>
</dbReference>
<keyword evidence="2" id="KW-0223">Dioxygenase</keyword>
<feature type="region of interest" description="Disordered" evidence="6">
    <location>
        <begin position="248"/>
        <end position="275"/>
    </location>
</feature>
<keyword evidence="1 5" id="KW-0479">Metal-binding</keyword>
<accession>A0A9P4VQC1</accession>
<evidence type="ECO:0000256" key="6">
    <source>
        <dbReference type="SAM" id="MobiDB-lite"/>
    </source>
</evidence>
<protein>
    <recommendedName>
        <fullName evidence="7">Alpha-ketoglutarate-dependent dioxygenase AlkB-like domain-containing protein</fullName>
    </recommendedName>
</protein>
<dbReference type="InterPro" id="IPR037151">
    <property type="entry name" value="AlkB-like_sf"/>
</dbReference>
<dbReference type="OrthoDB" id="6614653at2759"/>
<evidence type="ECO:0000256" key="3">
    <source>
        <dbReference type="ARBA" id="ARBA00023002"/>
    </source>
</evidence>
<dbReference type="Pfam" id="PF13532">
    <property type="entry name" value="2OG-FeII_Oxy_2"/>
    <property type="match status" value="1"/>
</dbReference>
<feature type="binding site" evidence="5">
    <location>
        <position position="305"/>
    </location>
    <ligand>
        <name>Fe cation</name>
        <dbReference type="ChEBI" id="CHEBI:24875"/>
        <note>catalytic</note>
    </ligand>
</feature>
<dbReference type="GO" id="GO:0046872">
    <property type="term" value="F:metal ion binding"/>
    <property type="evidence" value="ECO:0007669"/>
    <property type="project" value="UniProtKB-KW"/>
</dbReference>
<dbReference type="PANTHER" id="PTHR16557:SF2">
    <property type="entry name" value="NUCLEIC ACID DIOXYGENASE ALKBH1"/>
    <property type="match status" value="1"/>
</dbReference>
<proteinExistence type="predicted"/>
<sequence length="458" mass="51618">MEHLDPYQRPPDRIRKIYKDYQKSSIRALDQDSDIIDLTRDLSQAQRKCVRQVSVFQPEHLSDIYNEFVHYGSPHELSTISCMDLQSVRIYEHSSMPGLYIIPSLLPPRIQLTLLSRLLHRDLSNPSHLSNIHTHYHVSYPPNHASFFSLPSSPTSPKLSKKASARTSFPIAIASSDGGIQSFEPFPPRDLTLHKPLPFSSFLSSKLRWFTLGAQYDWTQKTYPSTPAPPFPADLSFLLSRLFSDSAPSSRSEVEQNGGEITYETDTEGEETSSSHVAETWYSMIPQAAIVNIYSAGDTLSVHRDVSEEVGKGLVSMSIGCDGILVLGLENEPSHKSSDGSKFENSACTEAENNCECIVLRLRSGDAVFMTGKSRFAWHGVPKVIEGTSPKFLKDWPAELVCGKRDEEVNEIECSRFENRTGTDDISYPTSKQRDPYAHWKGWMANKRINLNVRQVWD</sequence>
<keyword evidence="9" id="KW-1185">Reference proteome</keyword>
<dbReference type="Gene3D" id="2.60.120.590">
    <property type="entry name" value="Alpha-ketoglutarate-dependent dioxygenase AlkB-like"/>
    <property type="match status" value="1"/>
</dbReference>
<name>A0A9P4VQC1_9PEZI</name>
<comment type="cofactor">
    <cofactor evidence="5">
        <name>Fe(2+)</name>
        <dbReference type="ChEBI" id="CHEBI:29033"/>
    </cofactor>
    <text evidence="5">Binds 1 Fe(2+) ion per subunit.</text>
</comment>
<feature type="domain" description="Alpha-ketoglutarate-dependent dioxygenase AlkB-like" evidence="7">
    <location>
        <begin position="197"/>
        <end position="454"/>
    </location>
</feature>
<dbReference type="InterPro" id="IPR004574">
    <property type="entry name" value="Alkb"/>
</dbReference>
<organism evidence="8 9">
    <name type="scientific">Patellaria atrata CBS 101060</name>
    <dbReference type="NCBI Taxonomy" id="1346257"/>
    <lineage>
        <taxon>Eukaryota</taxon>
        <taxon>Fungi</taxon>
        <taxon>Dikarya</taxon>
        <taxon>Ascomycota</taxon>
        <taxon>Pezizomycotina</taxon>
        <taxon>Dothideomycetes</taxon>
        <taxon>Dothideomycetes incertae sedis</taxon>
        <taxon>Patellariales</taxon>
        <taxon>Patellariaceae</taxon>
        <taxon>Patellaria</taxon>
    </lineage>
</organism>
<dbReference type="PANTHER" id="PTHR16557">
    <property type="entry name" value="ALKYLATED DNA REPAIR PROTEIN ALKB-RELATED"/>
    <property type="match status" value="1"/>
</dbReference>
<keyword evidence="4 5" id="KW-0408">Iron</keyword>
<feature type="binding site" evidence="5">
    <location>
        <position position="303"/>
    </location>
    <ligand>
        <name>Fe cation</name>
        <dbReference type="ChEBI" id="CHEBI:24875"/>
        <note>catalytic</note>
    </ligand>
</feature>
<dbReference type="AlphaFoldDB" id="A0A9P4VQC1"/>
<evidence type="ECO:0000256" key="4">
    <source>
        <dbReference type="ARBA" id="ARBA00023004"/>
    </source>
</evidence>